<sequence>MSSPAVQNPDNPDTPDTPSNAPAVTVPVGIDVDEDEGPSDLDSAFGDTNSTTASLTSSILRYQYENGRRYHAYRAGSYLMPNDEQANDHLDICHRMLTLAMDNKLHLAPIGTNPQRILDIGTGTGLWAVEI</sequence>
<feature type="region of interest" description="Disordered" evidence="1">
    <location>
        <begin position="30"/>
        <end position="49"/>
    </location>
</feature>
<evidence type="ECO:0000256" key="1">
    <source>
        <dbReference type="SAM" id="MobiDB-lite"/>
    </source>
</evidence>
<name>A0A1B7NJW7_9EURO</name>
<gene>
    <name evidence="2" type="ORF">ACJ72_08607</name>
</gene>
<feature type="non-terminal residue" evidence="2">
    <location>
        <position position="131"/>
    </location>
</feature>
<organism evidence="2 3">
    <name type="scientific">Emergomyces africanus</name>
    <dbReference type="NCBI Taxonomy" id="1955775"/>
    <lineage>
        <taxon>Eukaryota</taxon>
        <taxon>Fungi</taxon>
        <taxon>Dikarya</taxon>
        <taxon>Ascomycota</taxon>
        <taxon>Pezizomycotina</taxon>
        <taxon>Eurotiomycetes</taxon>
        <taxon>Eurotiomycetidae</taxon>
        <taxon>Onygenales</taxon>
        <taxon>Ajellomycetaceae</taxon>
        <taxon>Emergomyces</taxon>
    </lineage>
</organism>
<dbReference type="EMBL" id="LGUA01003389">
    <property type="protein sequence ID" value="OAX77098.1"/>
    <property type="molecule type" value="Genomic_DNA"/>
</dbReference>
<evidence type="ECO:0000313" key="3">
    <source>
        <dbReference type="Proteomes" id="UP000091918"/>
    </source>
</evidence>
<reference evidence="2 3" key="1">
    <citation type="submission" date="2015-07" db="EMBL/GenBank/DDBJ databases">
        <title>Emmonsia species relationships and genome sequence.</title>
        <authorList>
            <person name="Cuomo C.A."/>
            <person name="Schwartz I.S."/>
            <person name="Kenyon C."/>
            <person name="de Hoog G.S."/>
            <person name="Govender N.P."/>
            <person name="Botha A."/>
            <person name="Moreno L."/>
            <person name="de Vries M."/>
            <person name="Munoz J.F."/>
            <person name="Stielow J.B."/>
        </authorList>
    </citation>
    <scope>NUCLEOTIDE SEQUENCE [LARGE SCALE GENOMIC DNA]</scope>
    <source>
        <strain evidence="2 3">CBS 136260</strain>
    </source>
</reference>
<dbReference type="STRING" id="1658172.A0A1B7NJW7"/>
<dbReference type="Proteomes" id="UP000091918">
    <property type="component" value="Unassembled WGS sequence"/>
</dbReference>
<evidence type="ECO:0000313" key="2">
    <source>
        <dbReference type="EMBL" id="OAX77098.1"/>
    </source>
</evidence>
<evidence type="ECO:0008006" key="4">
    <source>
        <dbReference type="Google" id="ProtNLM"/>
    </source>
</evidence>
<protein>
    <recommendedName>
        <fullName evidence="4">Methyltransferase domain-containing protein</fullName>
    </recommendedName>
</protein>
<keyword evidence="3" id="KW-1185">Reference proteome</keyword>
<proteinExistence type="predicted"/>
<dbReference type="SUPFAM" id="SSF53335">
    <property type="entry name" value="S-adenosyl-L-methionine-dependent methyltransferases"/>
    <property type="match status" value="1"/>
</dbReference>
<dbReference type="InterPro" id="IPR029063">
    <property type="entry name" value="SAM-dependent_MTases_sf"/>
</dbReference>
<feature type="compositionally biased region" description="Low complexity" evidence="1">
    <location>
        <begin position="8"/>
        <end position="23"/>
    </location>
</feature>
<accession>A0A1B7NJW7</accession>
<dbReference type="OrthoDB" id="2013972at2759"/>
<comment type="caution">
    <text evidence="2">The sequence shown here is derived from an EMBL/GenBank/DDBJ whole genome shotgun (WGS) entry which is preliminary data.</text>
</comment>
<dbReference type="AlphaFoldDB" id="A0A1B7NJW7"/>
<feature type="region of interest" description="Disordered" evidence="1">
    <location>
        <begin position="1"/>
        <end position="25"/>
    </location>
</feature>